<accession>A0A3Q8HNX3</accession>
<reference evidence="3" key="1">
    <citation type="submission" date="2017-11" db="EMBL/GenBank/DDBJ databases">
        <authorList>
            <person name="Wang Y.-W."/>
            <person name="Wan P.-J."/>
            <person name="Li G.-Q."/>
        </authorList>
    </citation>
    <scope>NUCLEOTIDE SEQUENCE</scope>
</reference>
<dbReference type="OrthoDB" id="6436078at2759"/>
<organism evidence="3">
    <name type="scientific">Leptinotarsa decemlineata</name>
    <name type="common">Colorado potato beetle</name>
    <name type="synonym">Doryphora decemlineata</name>
    <dbReference type="NCBI Taxonomy" id="7539"/>
    <lineage>
        <taxon>Eukaryota</taxon>
        <taxon>Metazoa</taxon>
        <taxon>Ecdysozoa</taxon>
        <taxon>Arthropoda</taxon>
        <taxon>Hexapoda</taxon>
        <taxon>Insecta</taxon>
        <taxon>Pterygota</taxon>
        <taxon>Neoptera</taxon>
        <taxon>Endopterygota</taxon>
        <taxon>Coleoptera</taxon>
        <taxon>Polyphaga</taxon>
        <taxon>Cucujiformia</taxon>
        <taxon>Chrysomeloidea</taxon>
        <taxon>Chrysomelidae</taxon>
        <taxon>Chrysomelinae</taxon>
        <taxon>Doryphorini</taxon>
        <taxon>Leptinotarsa</taxon>
    </lineage>
</organism>
<dbReference type="AlphaFoldDB" id="A0A3Q8HNX3"/>
<evidence type="ECO:0000256" key="2">
    <source>
        <dbReference type="SAM" id="MobiDB-lite"/>
    </source>
</evidence>
<evidence type="ECO:0000256" key="1">
    <source>
        <dbReference type="PROSITE-ProRule" id="PRU00497"/>
    </source>
</evidence>
<keyword evidence="1" id="KW-0193">Cuticle</keyword>
<protein>
    <submittedName>
        <fullName evidence="3">Cuticular protein 141</fullName>
    </submittedName>
</protein>
<proteinExistence type="evidence at transcript level"/>
<dbReference type="GO" id="GO:0042302">
    <property type="term" value="F:structural constituent of cuticle"/>
    <property type="evidence" value="ECO:0007669"/>
    <property type="project" value="UniProtKB-UniRule"/>
</dbReference>
<feature type="region of interest" description="Disordered" evidence="2">
    <location>
        <begin position="173"/>
        <end position="196"/>
    </location>
</feature>
<name>A0A3Q8HNX3_LEPDE</name>
<dbReference type="EMBL" id="MG601683">
    <property type="protein sequence ID" value="AYA50008.1"/>
    <property type="molecule type" value="mRNA"/>
</dbReference>
<dbReference type="InterPro" id="IPR000618">
    <property type="entry name" value="Insect_cuticle"/>
</dbReference>
<evidence type="ECO:0000313" key="3">
    <source>
        <dbReference type="EMBL" id="AYA50008.1"/>
    </source>
</evidence>
<dbReference type="PROSITE" id="PS51155">
    <property type="entry name" value="CHIT_BIND_RR_2"/>
    <property type="match status" value="1"/>
</dbReference>
<sequence length="300" mass="34379">MVAVFAFLALVNASPLTTFGKLPPRKEELEEEYILPAVQSSDTTDSYQIHQPQVPLDLQLPNVERNPVPFNIPEPVSYLRVPQESQEPNYYEVPIPNQDLVAPVATEWNPDNDPKYYYEVPVVLTRQELPTKQYPKKFIEDIHLKKKPYSSKPKQELVLQPIDEKLYEQRQNDLQKRKKAVEQQAAASEFSDQHKDESFDQGLSSDIIASLCIPVASQGASSPGERIEFHMVGHEGPLSYKWGFDTGKGRNRQFRFEERDKEGIVKGHYGFYDKQGKLQIVNYDAHPHDGFHVESNPKNS</sequence>
<dbReference type="Pfam" id="PF00379">
    <property type="entry name" value="Chitin_bind_4"/>
    <property type="match status" value="1"/>
</dbReference>